<dbReference type="InParanoid" id="G0VC87"/>
<name>G0VC87_NAUCA</name>
<dbReference type="HOGENOM" id="CLU_371806_0_0_1"/>
<sequence>MHTNIFTPKHQRLVNQCYPTGRTTDKKPKSSETSYLLYYVNSRRSKLEKVSSYLIKRTSSDMNRRRVGNVSVTLELMNKIVNSCKENLNLFIKDFFHIMNAVLSNNNFNNDVSIIELLELTFNSICTNLDGALCSGDMEFIRGYSTFVDSFFKLLTEKLHNDDLLLKCCHDISLTNSLPGNSKMNHFVARAVKFAIVKFQERNPTFKALSLTSSTQVPVQLLAKRLSRTQTRPAGFDLQNTANGDEPDISLRVIRAFFGTTETDKLRLSINALLDLLQLTPNKELLEFICNGIPVQLRYIVIILLVQQLSDISIPPTKNDDSQKNLKKADPLVILKLTSALLISDISIVGLSVLDIMRRLLKFQLDNYKNSEVVSQCALTIKDLNSKTYYKEQTSDMLYELVIRLKSTADNSARGTINQGISAKEKKRTDILTNNVSQLVKYTAQQCISLELFMELIPFTKHMVISLFNIVENELPSTLTFNKLLEGLFELPEEETQKILMEKIFEKYGKFALLSGLTFFLKNGKEPNSVYYFYHMEAAKFLQLDDYTNQVQYKRDTHSMFTKDDLLNYYSDPGSNKYSKIGSQLLLTKPTHVSTSDLISDTQGRTITPDVYGAKSISNGFLSEAMVKTRNDDKANNNITDDDQTPALATKTSIYRMVSDDIKSWRSMKSRTPKISDLKKAASRKKHSKEHTDKDTSHLGLGSQSVKSRVTNITFLLHELKTNNDGENDKVQDPDDDYVIGLDKAGMIRSQTAKLNSGNTISVRSARNSVLINSPSDRILGDIDDAFEDAPEDIAISTSRGKLFS</sequence>
<dbReference type="KEGG" id="ncs:NCAS_0C01060"/>
<reference key="2">
    <citation type="submission" date="2011-08" db="EMBL/GenBank/DDBJ databases">
        <title>Genome sequence of Naumovozyma castellii.</title>
        <authorList>
            <person name="Gordon J.L."/>
            <person name="Armisen D."/>
            <person name="Proux-Wera E."/>
            <person name="OhEigeartaigh S.S."/>
            <person name="Byrne K.P."/>
            <person name="Wolfe K.H."/>
        </authorList>
    </citation>
    <scope>NUCLEOTIDE SEQUENCE</scope>
    <source>
        <strain>Type strain:CBS 4309</strain>
    </source>
</reference>
<organism evidence="4 5">
    <name type="scientific">Naumovozyma castellii</name>
    <name type="common">Yeast</name>
    <name type="synonym">Saccharomyces castellii</name>
    <dbReference type="NCBI Taxonomy" id="27288"/>
    <lineage>
        <taxon>Eukaryota</taxon>
        <taxon>Fungi</taxon>
        <taxon>Dikarya</taxon>
        <taxon>Ascomycota</taxon>
        <taxon>Saccharomycotina</taxon>
        <taxon>Saccharomycetes</taxon>
        <taxon>Saccharomycetales</taxon>
        <taxon>Saccharomycetaceae</taxon>
        <taxon>Naumovozyma</taxon>
    </lineage>
</organism>
<dbReference type="EMBL" id="HE576754">
    <property type="protein sequence ID" value="CCC69096.1"/>
    <property type="molecule type" value="Genomic_DNA"/>
</dbReference>
<dbReference type="InterPro" id="IPR039786">
    <property type="entry name" value="EFR3"/>
</dbReference>
<comment type="similarity">
    <text evidence="1">Belongs to the EFR3 family.</text>
</comment>
<dbReference type="GO" id="GO:0072659">
    <property type="term" value="P:protein localization to plasma membrane"/>
    <property type="evidence" value="ECO:0007669"/>
    <property type="project" value="EnsemblFungi"/>
</dbReference>
<dbReference type="RefSeq" id="XP_003675463.1">
    <property type="nucleotide sequence ID" value="XM_003675415.1"/>
</dbReference>
<feature type="region of interest" description="Disordered" evidence="3">
    <location>
        <begin position="669"/>
        <end position="703"/>
    </location>
</feature>
<dbReference type="FunCoup" id="G0VC87">
    <property type="interactions" value="77"/>
</dbReference>
<evidence type="ECO:0000313" key="4">
    <source>
        <dbReference type="EMBL" id="CCC69096.1"/>
    </source>
</evidence>
<protein>
    <recommendedName>
        <fullName evidence="2">Protein EFR3</fullName>
    </recommendedName>
</protein>
<evidence type="ECO:0000256" key="2">
    <source>
        <dbReference type="ARBA" id="ARBA00017967"/>
    </source>
</evidence>
<dbReference type="AlphaFoldDB" id="G0VC87"/>
<proteinExistence type="inferred from homology"/>
<dbReference type="InterPro" id="IPR049150">
    <property type="entry name" value="EFR3_HEAT-like_rpt"/>
</dbReference>
<dbReference type="Pfam" id="PF21072">
    <property type="entry name" value="EFR3"/>
    <property type="match status" value="1"/>
</dbReference>
<accession>G0VC87</accession>
<dbReference type="OrthoDB" id="19232at2759"/>
<evidence type="ECO:0000256" key="1">
    <source>
        <dbReference type="ARBA" id="ARBA00010216"/>
    </source>
</evidence>
<dbReference type="PANTHER" id="PTHR47766:SF1">
    <property type="entry name" value="PROTEIN EFR3"/>
    <property type="match status" value="1"/>
</dbReference>
<gene>
    <name evidence="4" type="primary">NCAS0C01060</name>
    <name evidence="4" type="ordered locus">NCAS_0C01060</name>
</gene>
<reference evidence="4 5" key="1">
    <citation type="journal article" date="2011" name="Proc. Natl. Acad. Sci. U.S.A.">
        <title>Evolutionary erosion of yeast sex chromosomes by mating-type switching accidents.</title>
        <authorList>
            <person name="Gordon J.L."/>
            <person name="Armisen D."/>
            <person name="Proux-Wera E."/>
            <person name="Oheigeartaigh S.S."/>
            <person name="Byrne K.P."/>
            <person name="Wolfe K.H."/>
        </authorList>
    </citation>
    <scope>NUCLEOTIDE SEQUENCE [LARGE SCALE GENOMIC DNA]</scope>
    <source>
        <strain evidence="5">ATCC 76901 / BCRC 22586 / CBS 4309 / NBRC 1992 / NRRL Y-12630</strain>
    </source>
</reference>
<evidence type="ECO:0000256" key="3">
    <source>
        <dbReference type="SAM" id="MobiDB-lite"/>
    </source>
</evidence>
<dbReference type="GO" id="GO:0005886">
    <property type="term" value="C:plasma membrane"/>
    <property type="evidence" value="ECO:0007669"/>
    <property type="project" value="EnsemblFungi"/>
</dbReference>
<dbReference type="PANTHER" id="PTHR47766">
    <property type="entry name" value="PROTEIN EFR3"/>
    <property type="match status" value="1"/>
</dbReference>
<dbReference type="GeneID" id="96902680"/>
<evidence type="ECO:0000313" key="5">
    <source>
        <dbReference type="Proteomes" id="UP000001640"/>
    </source>
</evidence>
<keyword evidence="5" id="KW-1185">Reference proteome</keyword>
<dbReference type="STRING" id="1064592.G0VC87"/>
<dbReference type="OMA" id="LYYVNSR"/>
<dbReference type="eggNOG" id="KOG1877">
    <property type="taxonomic scope" value="Eukaryota"/>
</dbReference>
<dbReference type="Proteomes" id="UP000001640">
    <property type="component" value="Chromosome 3"/>
</dbReference>